<dbReference type="EMBL" id="JASBWS010000084">
    <property type="protein sequence ID" value="KAJ9099366.1"/>
    <property type="molecule type" value="Genomic_DNA"/>
</dbReference>
<comment type="caution">
    <text evidence="1">The sequence shown here is derived from an EMBL/GenBank/DDBJ whole genome shotgun (WGS) entry which is preliminary data.</text>
</comment>
<proteinExistence type="predicted"/>
<name>A0ACC2VJS9_9TREE</name>
<dbReference type="Proteomes" id="UP001230649">
    <property type="component" value="Unassembled WGS sequence"/>
</dbReference>
<accession>A0ACC2VJS9</accession>
<evidence type="ECO:0000313" key="2">
    <source>
        <dbReference type="Proteomes" id="UP001230649"/>
    </source>
</evidence>
<evidence type="ECO:0000313" key="1">
    <source>
        <dbReference type="EMBL" id="KAJ9099366.1"/>
    </source>
</evidence>
<reference evidence="1" key="1">
    <citation type="submission" date="2023-04" db="EMBL/GenBank/DDBJ databases">
        <title>Draft Genome sequencing of Naganishia species isolated from polar environments using Oxford Nanopore Technology.</title>
        <authorList>
            <person name="Leo P."/>
            <person name="Venkateswaran K."/>
        </authorList>
    </citation>
    <scope>NUCLEOTIDE SEQUENCE</scope>
    <source>
        <strain evidence="1">MNA-CCFEE 5262</strain>
    </source>
</reference>
<sequence>MSRSSGEHLDASRPTINHSISTTSQVGLLNGESTDNVAAPSTYTATPGISRANSIEQHRPLDVNLGNPVYPSSGVPSVSVTNFEDVNEKAEASGSAERPDFAASRASSMFSGFKRRSKAPSRAQSVRSVAGKSFRSGMTGKTNATTMTARKPFQSTRLKGEIYKPWLEHKDPALRWARWITLACIAIGFGLAGYICYDGVRAVPSVGKLCEVLDDDFSNGFNTDTWSREVRLDGYGNGEFEWTTADEENSFVKDGVLYLVPTLTSDKIGEDAVTNGHTLNLTVDGTCTSTNVTQCAAVSNSSLLQVINPVRSARLHTKKSVNIKYGKVEVTARMPTGDWLWPAIWMLPKDNVYGEWPRSGEIDIAESRGNNASYGFRGNNYVNSALHWGPTPKFDRYYWTQGWRNMRRATWAEDYHTFGMEWNENFLWTYVDSRVNQVISLRFNKESFWSRGKFPTTMQNGSDIVKLTNIWSKSEENVAPFDQEFYLILNLAVGGTNGWFPDSVGGKPWIDDSLSAMSDFWLAKDKWYSTWPEDKTKRGLAIKRVKMWQKC</sequence>
<protein>
    <submittedName>
        <fullName evidence="1">Uncharacterized protein</fullName>
    </submittedName>
</protein>
<keyword evidence="2" id="KW-1185">Reference proteome</keyword>
<gene>
    <name evidence="1" type="ORF">QFC20_005719</name>
</gene>
<organism evidence="1 2">
    <name type="scientific">Naganishia adeliensis</name>
    <dbReference type="NCBI Taxonomy" id="92952"/>
    <lineage>
        <taxon>Eukaryota</taxon>
        <taxon>Fungi</taxon>
        <taxon>Dikarya</taxon>
        <taxon>Basidiomycota</taxon>
        <taxon>Agaricomycotina</taxon>
        <taxon>Tremellomycetes</taxon>
        <taxon>Filobasidiales</taxon>
        <taxon>Filobasidiaceae</taxon>
        <taxon>Naganishia</taxon>
    </lineage>
</organism>